<dbReference type="SUPFAM" id="SSF56672">
    <property type="entry name" value="DNA/RNA polymerases"/>
    <property type="match status" value="1"/>
</dbReference>
<dbReference type="Gene3D" id="3.10.10.10">
    <property type="entry name" value="HIV Type 1 Reverse Transcriptase, subunit A, domain 1"/>
    <property type="match status" value="1"/>
</dbReference>
<dbReference type="STRING" id="22663.A0A2I0J573"/>
<dbReference type="Proteomes" id="UP000233551">
    <property type="component" value="Unassembled WGS sequence"/>
</dbReference>
<sequence length="194" mass="22340">MPGREIVEHKILLDPDARPLKQKRRRLGAKWADAIKEEIEKHMKAGFLEVTYSDWVFNIVPMAKKNGKVRMCVDNRNQNKASPKHDFPLPHIDLLVGNAASGRMPYFMDGSSEYSQVLLAKEDMAKMTFTREWGLYCYRVQPFGSKNAGTTNQRMAPALLHDIIHKEVEFYMDHMIVKSHDRLGHGVELDKFLA</sequence>
<dbReference type="Pfam" id="PF00078">
    <property type="entry name" value="RVT_1"/>
    <property type="match status" value="1"/>
</dbReference>
<comment type="caution">
    <text evidence="2">The sequence shown here is derived from an EMBL/GenBank/DDBJ whole genome shotgun (WGS) entry which is preliminary data.</text>
</comment>
<dbReference type="CDD" id="cd01647">
    <property type="entry name" value="RT_LTR"/>
    <property type="match status" value="1"/>
</dbReference>
<dbReference type="PANTHER" id="PTHR24559:SF457">
    <property type="entry name" value="RNA-DIRECTED DNA POLYMERASE HOMOLOG"/>
    <property type="match status" value="1"/>
</dbReference>
<dbReference type="PANTHER" id="PTHR24559">
    <property type="entry name" value="TRANSPOSON TY3-I GAG-POL POLYPROTEIN"/>
    <property type="match status" value="1"/>
</dbReference>
<dbReference type="InterPro" id="IPR053134">
    <property type="entry name" value="RNA-dir_DNA_polymerase"/>
</dbReference>
<accession>A0A2I0J573</accession>
<evidence type="ECO:0000313" key="3">
    <source>
        <dbReference type="Proteomes" id="UP000233551"/>
    </source>
</evidence>
<dbReference type="InterPro" id="IPR043502">
    <property type="entry name" value="DNA/RNA_pol_sf"/>
</dbReference>
<dbReference type="InterPro" id="IPR000477">
    <property type="entry name" value="RT_dom"/>
</dbReference>
<dbReference type="AlphaFoldDB" id="A0A2I0J573"/>
<gene>
    <name evidence="2" type="ORF">CRG98_028249</name>
</gene>
<proteinExistence type="predicted"/>
<dbReference type="InterPro" id="IPR043128">
    <property type="entry name" value="Rev_trsase/Diguanyl_cyclase"/>
</dbReference>
<evidence type="ECO:0000259" key="1">
    <source>
        <dbReference type="Pfam" id="PF00078"/>
    </source>
</evidence>
<feature type="domain" description="Reverse transcriptase" evidence="1">
    <location>
        <begin position="64"/>
        <end position="182"/>
    </location>
</feature>
<keyword evidence="3" id="KW-1185">Reference proteome</keyword>
<organism evidence="2 3">
    <name type="scientific">Punica granatum</name>
    <name type="common">Pomegranate</name>
    <dbReference type="NCBI Taxonomy" id="22663"/>
    <lineage>
        <taxon>Eukaryota</taxon>
        <taxon>Viridiplantae</taxon>
        <taxon>Streptophyta</taxon>
        <taxon>Embryophyta</taxon>
        <taxon>Tracheophyta</taxon>
        <taxon>Spermatophyta</taxon>
        <taxon>Magnoliopsida</taxon>
        <taxon>eudicotyledons</taxon>
        <taxon>Gunneridae</taxon>
        <taxon>Pentapetalae</taxon>
        <taxon>rosids</taxon>
        <taxon>malvids</taxon>
        <taxon>Myrtales</taxon>
        <taxon>Lythraceae</taxon>
        <taxon>Punica</taxon>
    </lineage>
</organism>
<protein>
    <recommendedName>
        <fullName evidence="1">Reverse transcriptase domain-containing protein</fullName>
    </recommendedName>
</protein>
<dbReference type="EMBL" id="PGOL01002010">
    <property type="protein sequence ID" value="PKI51388.1"/>
    <property type="molecule type" value="Genomic_DNA"/>
</dbReference>
<evidence type="ECO:0000313" key="2">
    <source>
        <dbReference type="EMBL" id="PKI51388.1"/>
    </source>
</evidence>
<reference evidence="2 3" key="1">
    <citation type="submission" date="2017-11" db="EMBL/GenBank/DDBJ databases">
        <title>De-novo sequencing of pomegranate (Punica granatum L.) genome.</title>
        <authorList>
            <person name="Akparov Z."/>
            <person name="Amiraslanov A."/>
            <person name="Hajiyeva S."/>
            <person name="Abbasov M."/>
            <person name="Kaur K."/>
            <person name="Hamwieh A."/>
            <person name="Solovyev V."/>
            <person name="Salamov A."/>
            <person name="Braich B."/>
            <person name="Kosarev P."/>
            <person name="Mahmoud A."/>
            <person name="Hajiyev E."/>
            <person name="Babayeva S."/>
            <person name="Izzatullayeva V."/>
            <person name="Mammadov A."/>
            <person name="Mammadov A."/>
            <person name="Sharifova S."/>
            <person name="Ojaghi J."/>
            <person name="Eynullazada K."/>
            <person name="Bayramov B."/>
            <person name="Abdulazimova A."/>
            <person name="Shahmuradov I."/>
        </authorList>
    </citation>
    <scope>NUCLEOTIDE SEQUENCE [LARGE SCALE GENOMIC DNA]</scope>
    <source>
        <strain evidence="3">cv. AG2017</strain>
        <tissue evidence="2">Leaf</tissue>
    </source>
</reference>
<dbReference type="Gene3D" id="3.30.70.270">
    <property type="match status" value="1"/>
</dbReference>
<name>A0A2I0J573_PUNGR</name>